<reference evidence="2" key="1">
    <citation type="submission" date="2021-03" db="EMBL/GenBank/DDBJ databases">
        <title>Draft genome sequence of rust myrtle Austropuccinia psidii MF-1, a brazilian biotype.</title>
        <authorList>
            <person name="Quecine M.C."/>
            <person name="Pachon D.M.R."/>
            <person name="Bonatelli M.L."/>
            <person name="Correr F.H."/>
            <person name="Franceschini L.M."/>
            <person name="Leite T.F."/>
            <person name="Margarido G.R.A."/>
            <person name="Almeida C.A."/>
            <person name="Ferrarezi J.A."/>
            <person name="Labate C.A."/>
        </authorList>
    </citation>
    <scope>NUCLEOTIDE SEQUENCE</scope>
    <source>
        <strain evidence="2">MF-1</strain>
    </source>
</reference>
<feature type="region of interest" description="Disordered" evidence="1">
    <location>
        <begin position="72"/>
        <end position="137"/>
    </location>
</feature>
<accession>A0A9Q3BDL6</accession>
<sequence length="150" mass="17415">MKESGNVSLYITDFRGLMSRIGYWGERAYMHFQKRRLESRSLDQSASHPCTFHNIQELMDITWELDTRYHERKKEKGCNQEKKPPVTGSNFSRPLQGSSAKRPHNKKKKKGKQSQISKDNPHAALLNKKNKLISSENERRIKEGLCTHCG</sequence>
<organism evidence="2 3">
    <name type="scientific">Austropuccinia psidii MF-1</name>
    <dbReference type="NCBI Taxonomy" id="1389203"/>
    <lineage>
        <taxon>Eukaryota</taxon>
        <taxon>Fungi</taxon>
        <taxon>Dikarya</taxon>
        <taxon>Basidiomycota</taxon>
        <taxon>Pucciniomycotina</taxon>
        <taxon>Pucciniomycetes</taxon>
        <taxon>Pucciniales</taxon>
        <taxon>Sphaerophragmiaceae</taxon>
        <taxon>Austropuccinia</taxon>
    </lineage>
</organism>
<dbReference type="Proteomes" id="UP000765509">
    <property type="component" value="Unassembled WGS sequence"/>
</dbReference>
<gene>
    <name evidence="2" type="ORF">O181_003321</name>
</gene>
<evidence type="ECO:0000313" key="2">
    <source>
        <dbReference type="EMBL" id="MBW0463606.1"/>
    </source>
</evidence>
<keyword evidence="3" id="KW-1185">Reference proteome</keyword>
<protein>
    <submittedName>
        <fullName evidence="2">Uncharacterized protein</fullName>
    </submittedName>
</protein>
<comment type="caution">
    <text evidence="2">The sequence shown here is derived from an EMBL/GenBank/DDBJ whole genome shotgun (WGS) entry which is preliminary data.</text>
</comment>
<feature type="compositionally biased region" description="Polar residues" evidence="1">
    <location>
        <begin position="87"/>
        <end position="97"/>
    </location>
</feature>
<evidence type="ECO:0000256" key="1">
    <source>
        <dbReference type="SAM" id="MobiDB-lite"/>
    </source>
</evidence>
<dbReference type="AlphaFoldDB" id="A0A9Q3BDL6"/>
<proteinExistence type="predicted"/>
<feature type="compositionally biased region" description="Basic and acidic residues" evidence="1">
    <location>
        <begin position="72"/>
        <end position="84"/>
    </location>
</feature>
<dbReference type="OrthoDB" id="5582182at2759"/>
<evidence type="ECO:0000313" key="3">
    <source>
        <dbReference type="Proteomes" id="UP000765509"/>
    </source>
</evidence>
<name>A0A9Q3BDL6_9BASI</name>
<dbReference type="EMBL" id="AVOT02000595">
    <property type="protein sequence ID" value="MBW0463606.1"/>
    <property type="molecule type" value="Genomic_DNA"/>
</dbReference>
<feature type="compositionally biased region" description="Basic residues" evidence="1">
    <location>
        <begin position="101"/>
        <end position="112"/>
    </location>
</feature>